<accession>A0A1R1XYC0</accession>
<sequence>MAPLVLSRPTPIKNNTSAPPPLLIALNIPNRFPCPKEPVWSVNTLVPKDDSVLEGLDKEQILKLIKQSALRQDPDSIQSTTRVVNQLLYFIDHMKSVETKNITPLTSLTHPIVLLPPDTDTPNILSASTKNNVDIEKLLPKNRPYGNYFIY</sequence>
<organism evidence="1 2">
    <name type="scientific">Smittium culicis</name>
    <dbReference type="NCBI Taxonomy" id="133412"/>
    <lineage>
        <taxon>Eukaryota</taxon>
        <taxon>Fungi</taxon>
        <taxon>Fungi incertae sedis</taxon>
        <taxon>Zoopagomycota</taxon>
        <taxon>Kickxellomycotina</taxon>
        <taxon>Harpellomycetes</taxon>
        <taxon>Harpellales</taxon>
        <taxon>Legeriomycetaceae</taxon>
        <taxon>Smittium</taxon>
    </lineage>
</organism>
<dbReference type="GO" id="GO:0006450">
    <property type="term" value="P:regulation of translational fidelity"/>
    <property type="evidence" value="ECO:0007669"/>
    <property type="project" value="InterPro"/>
</dbReference>
<evidence type="ECO:0000313" key="2">
    <source>
        <dbReference type="Proteomes" id="UP000187283"/>
    </source>
</evidence>
<dbReference type="Proteomes" id="UP000187283">
    <property type="component" value="Unassembled WGS sequence"/>
</dbReference>
<reference evidence="1 2" key="1">
    <citation type="submission" date="2017-01" db="EMBL/GenBank/DDBJ databases">
        <authorList>
            <person name="Mah S.A."/>
            <person name="Swanson W.J."/>
            <person name="Moy G.W."/>
            <person name="Vacquier V.D."/>
        </authorList>
    </citation>
    <scope>NUCLEOTIDE SEQUENCE [LARGE SCALE GENOMIC DNA]</scope>
    <source>
        <strain evidence="1 2">GSMNP</strain>
    </source>
</reference>
<name>A0A1R1XYC0_9FUNG</name>
<protein>
    <submittedName>
        <fullName evidence="1">Uncharacterized protein</fullName>
    </submittedName>
</protein>
<dbReference type="SUPFAM" id="SSF141000">
    <property type="entry name" value="Glu-tRNAGln amidotransferase C subunit"/>
    <property type="match status" value="1"/>
</dbReference>
<keyword evidence="2" id="KW-1185">Reference proteome</keyword>
<comment type="caution">
    <text evidence="1">The sequence shown here is derived from an EMBL/GenBank/DDBJ whole genome shotgun (WGS) entry which is preliminary data.</text>
</comment>
<dbReference type="OrthoDB" id="5522061at2759"/>
<dbReference type="EMBL" id="LSSN01001466">
    <property type="protein sequence ID" value="OMJ19516.1"/>
    <property type="molecule type" value="Genomic_DNA"/>
</dbReference>
<proteinExistence type="predicted"/>
<gene>
    <name evidence="1" type="ORF">AYI70_g4682</name>
</gene>
<dbReference type="AlphaFoldDB" id="A0A1R1XYC0"/>
<evidence type="ECO:0000313" key="1">
    <source>
        <dbReference type="EMBL" id="OMJ19516.1"/>
    </source>
</evidence>
<dbReference type="InterPro" id="IPR036113">
    <property type="entry name" value="Asp/Glu-ADT_sf_sub_c"/>
</dbReference>